<evidence type="ECO:0000259" key="10">
    <source>
        <dbReference type="Pfam" id="PF04138"/>
    </source>
</evidence>
<evidence type="ECO:0000256" key="2">
    <source>
        <dbReference type="ARBA" id="ARBA00006739"/>
    </source>
</evidence>
<accession>A0A1F7HZV2</accession>
<evidence type="ECO:0000259" key="9">
    <source>
        <dbReference type="Pfam" id="PF00535"/>
    </source>
</evidence>
<evidence type="ECO:0000256" key="8">
    <source>
        <dbReference type="SAM" id="Phobius"/>
    </source>
</evidence>
<keyword evidence="4" id="KW-0808">Transferase</keyword>
<keyword evidence="5 8" id="KW-0812">Transmembrane</keyword>
<dbReference type="Pfam" id="PF04138">
    <property type="entry name" value="GtrA_DPMS_TM"/>
    <property type="match status" value="1"/>
</dbReference>
<evidence type="ECO:0000256" key="3">
    <source>
        <dbReference type="ARBA" id="ARBA00022676"/>
    </source>
</evidence>
<comment type="similarity">
    <text evidence="2">Belongs to the glycosyltransferase 2 family.</text>
</comment>
<evidence type="ECO:0008006" key="13">
    <source>
        <dbReference type="Google" id="ProtNLM"/>
    </source>
</evidence>
<dbReference type="SUPFAM" id="SSF53448">
    <property type="entry name" value="Nucleotide-diphospho-sugar transferases"/>
    <property type="match status" value="1"/>
</dbReference>
<dbReference type="GO" id="GO:0000271">
    <property type="term" value="P:polysaccharide biosynthetic process"/>
    <property type="evidence" value="ECO:0007669"/>
    <property type="project" value="InterPro"/>
</dbReference>
<dbReference type="InterPro" id="IPR001173">
    <property type="entry name" value="Glyco_trans_2-like"/>
</dbReference>
<keyword evidence="6 8" id="KW-1133">Transmembrane helix</keyword>
<dbReference type="Pfam" id="PF00535">
    <property type="entry name" value="Glycos_transf_2"/>
    <property type="match status" value="1"/>
</dbReference>
<keyword evidence="3" id="KW-0328">Glycosyltransferase</keyword>
<dbReference type="GO" id="GO:0016020">
    <property type="term" value="C:membrane"/>
    <property type="evidence" value="ECO:0007669"/>
    <property type="project" value="UniProtKB-SubCell"/>
</dbReference>
<dbReference type="GO" id="GO:0004582">
    <property type="term" value="F:dolichyl-phosphate beta-D-mannosyltransferase activity"/>
    <property type="evidence" value="ECO:0007669"/>
    <property type="project" value="InterPro"/>
</dbReference>
<dbReference type="Proteomes" id="UP000176803">
    <property type="component" value="Unassembled WGS sequence"/>
</dbReference>
<dbReference type="AlphaFoldDB" id="A0A1F7HZV2"/>
<dbReference type="InterPro" id="IPR029044">
    <property type="entry name" value="Nucleotide-diphossugar_trans"/>
</dbReference>
<feature type="transmembrane region" description="Helical" evidence="8">
    <location>
        <begin position="245"/>
        <end position="266"/>
    </location>
</feature>
<comment type="caution">
    <text evidence="11">The sequence shown here is derived from an EMBL/GenBank/DDBJ whole genome shotgun (WGS) entry which is preliminary data.</text>
</comment>
<dbReference type="CDD" id="cd06442">
    <property type="entry name" value="DPM1_like"/>
    <property type="match status" value="1"/>
</dbReference>
<feature type="domain" description="GtrA/DPMS transmembrane" evidence="10">
    <location>
        <begin position="244"/>
        <end position="377"/>
    </location>
</feature>
<comment type="subcellular location">
    <subcellularLocation>
        <location evidence="1">Membrane</location>
        <topology evidence="1">Multi-pass membrane protein</topology>
    </subcellularLocation>
</comment>
<name>A0A1F7HZV2_9BACT</name>
<dbReference type="Gene3D" id="3.90.550.10">
    <property type="entry name" value="Spore Coat Polysaccharide Biosynthesis Protein SpsA, Chain A"/>
    <property type="match status" value="1"/>
</dbReference>
<dbReference type="GO" id="GO:0009247">
    <property type="term" value="P:glycolipid biosynthetic process"/>
    <property type="evidence" value="ECO:0007669"/>
    <property type="project" value="TreeGrafter"/>
</dbReference>
<evidence type="ECO:0000313" key="11">
    <source>
        <dbReference type="EMBL" id="OGK36653.1"/>
    </source>
</evidence>
<dbReference type="EMBL" id="MGAC01000058">
    <property type="protein sequence ID" value="OGK36653.1"/>
    <property type="molecule type" value="Genomic_DNA"/>
</dbReference>
<gene>
    <name evidence="11" type="ORF">A3F03_00910</name>
</gene>
<dbReference type="FunFam" id="3.90.550.10:FF:000122">
    <property type="entry name" value="Dolichol-phosphate mannosyltransferase subunit 1"/>
    <property type="match status" value="1"/>
</dbReference>
<evidence type="ECO:0000256" key="6">
    <source>
        <dbReference type="ARBA" id="ARBA00022989"/>
    </source>
</evidence>
<dbReference type="PANTHER" id="PTHR43398:SF1">
    <property type="entry name" value="DOLICHOL-PHOSPHATE MANNOSYLTRANSFERASE SUBUNIT 1"/>
    <property type="match status" value="1"/>
</dbReference>
<reference evidence="11 12" key="1">
    <citation type="journal article" date="2016" name="Nat. Commun.">
        <title>Thousands of microbial genomes shed light on interconnected biogeochemical processes in an aquifer system.</title>
        <authorList>
            <person name="Anantharaman K."/>
            <person name="Brown C.T."/>
            <person name="Hug L.A."/>
            <person name="Sharon I."/>
            <person name="Castelle C.J."/>
            <person name="Probst A.J."/>
            <person name="Thomas B.C."/>
            <person name="Singh A."/>
            <person name="Wilkins M.J."/>
            <person name="Karaoz U."/>
            <person name="Brodie E.L."/>
            <person name="Williams K.H."/>
            <person name="Hubbard S.S."/>
            <person name="Banfield J.F."/>
        </authorList>
    </citation>
    <scope>NUCLEOTIDE SEQUENCE [LARGE SCALE GENOMIC DNA]</scope>
</reference>
<keyword evidence="7 8" id="KW-0472">Membrane</keyword>
<feature type="domain" description="Glycosyltransferase 2-like" evidence="9">
    <location>
        <begin position="6"/>
        <end position="142"/>
    </location>
</feature>
<sequence>MRRAVVILPTYNEAANIQPLIERIFQVAQTINARWELHVAVVDSDSPDKTGQIVKDLISQYPKLHLITTKKEGLGKAYTTGFKTVMETLQPYVLFEMDADLSHDPQKIPAFLQEIEKGADFVIGSRYRRGGSIPKDWGIDRKIFSISANLIIRLGFMKPHITEWTNGYRAIKTWIIKKVLPQIQNYSGYVFQVALLDNAIKSLAVIREVPIHFVDRKNGVSKINSFQYIVQTFFYVFTHSPFIKYVIVGFIGFVIDFLFAYLFIHFLHIAKVLANTFSAEIAIIFNFLMNNFWSFKHKKIVGGMFAYLKKFIFFNVVTSGSIIIQAVGMAVSLALFGDRVYNLLNIISIQGWIIYKVFIIAFLIIPYSYFMYNKMIWKEK</sequence>
<proteinExistence type="inferred from homology"/>
<feature type="transmembrane region" description="Helical" evidence="8">
    <location>
        <begin position="349"/>
        <end position="370"/>
    </location>
</feature>
<evidence type="ECO:0000256" key="7">
    <source>
        <dbReference type="ARBA" id="ARBA00023136"/>
    </source>
</evidence>
<protein>
    <recommendedName>
        <fullName evidence="13">Glycosyltransferase 2-like domain-containing protein</fullName>
    </recommendedName>
</protein>
<organism evidence="11 12">
    <name type="scientific">Candidatus Roizmanbacteria bacterium RIFCSPHIGHO2_12_FULL_41_11</name>
    <dbReference type="NCBI Taxonomy" id="1802052"/>
    <lineage>
        <taxon>Bacteria</taxon>
        <taxon>Candidatus Roizmaniibacteriota</taxon>
    </lineage>
</organism>
<dbReference type="InterPro" id="IPR039528">
    <property type="entry name" value="DPM1-like"/>
</dbReference>
<feature type="transmembrane region" description="Helical" evidence="8">
    <location>
        <begin position="311"/>
        <end position="337"/>
    </location>
</feature>
<evidence type="ECO:0000256" key="4">
    <source>
        <dbReference type="ARBA" id="ARBA00022679"/>
    </source>
</evidence>
<evidence type="ECO:0000256" key="1">
    <source>
        <dbReference type="ARBA" id="ARBA00004141"/>
    </source>
</evidence>
<dbReference type="PANTHER" id="PTHR43398">
    <property type="entry name" value="DOLICHOL-PHOSPHATE MANNOSYLTRANSFERASE SUBUNIT 1"/>
    <property type="match status" value="1"/>
</dbReference>
<dbReference type="InterPro" id="IPR007267">
    <property type="entry name" value="GtrA_DPMS_TM"/>
</dbReference>
<evidence type="ECO:0000256" key="5">
    <source>
        <dbReference type="ARBA" id="ARBA00022692"/>
    </source>
</evidence>
<feature type="transmembrane region" description="Helical" evidence="8">
    <location>
        <begin position="272"/>
        <end position="290"/>
    </location>
</feature>
<evidence type="ECO:0000313" key="12">
    <source>
        <dbReference type="Proteomes" id="UP000176803"/>
    </source>
</evidence>